<dbReference type="Proteomes" id="UP001500936">
    <property type="component" value="Unassembled WGS sequence"/>
</dbReference>
<keyword evidence="2" id="KW-1185">Reference proteome</keyword>
<name>A0ABP8JSE8_9BACT</name>
<evidence type="ECO:0000313" key="2">
    <source>
        <dbReference type="Proteomes" id="UP001500936"/>
    </source>
</evidence>
<dbReference type="RefSeq" id="WP_345263053.1">
    <property type="nucleotide sequence ID" value="NZ_BAABHB010000001.1"/>
</dbReference>
<sequence length="312" mass="35915">METLDSYAKRLNRLPIDLRLEVVLADMLEDGVSLDDLIVNPLGSFNRPFGRDIADTEWVEAQHGHRRWLQINVNRNGIYDFLPEGVFHQPTSDDTLATQETILREIKIQREREEAARRFFLPLEQEFFRQRVRIEQEERTHLAQHDPFSLDDNLVAQFWELPDFLTTAQAKRLVYLLPVVYQFVGDLHRTALCFEQLLGERVSLQPELPGLVSLSADTPPLGQWQLGNDSLFGGYVREEGEVIRLRVHLSRADQVPDYLPGSNGRRVINLLQEYLLPMDTTLVVELDTSAFENAFILDDIPDSGLLDFTTCL</sequence>
<evidence type="ECO:0000313" key="1">
    <source>
        <dbReference type="EMBL" id="GAA4395341.1"/>
    </source>
</evidence>
<gene>
    <name evidence="1" type="ORF">GCM10023187_02100</name>
</gene>
<dbReference type="EMBL" id="BAABHB010000001">
    <property type="protein sequence ID" value="GAA4395341.1"/>
    <property type="molecule type" value="Genomic_DNA"/>
</dbReference>
<accession>A0ABP8JSE8</accession>
<proteinExistence type="predicted"/>
<reference evidence="2" key="1">
    <citation type="journal article" date="2019" name="Int. J. Syst. Evol. Microbiol.">
        <title>The Global Catalogue of Microorganisms (GCM) 10K type strain sequencing project: providing services to taxonomists for standard genome sequencing and annotation.</title>
        <authorList>
            <consortium name="The Broad Institute Genomics Platform"/>
            <consortium name="The Broad Institute Genome Sequencing Center for Infectious Disease"/>
            <person name="Wu L."/>
            <person name="Ma J."/>
        </authorList>
    </citation>
    <scope>NUCLEOTIDE SEQUENCE [LARGE SCALE GENOMIC DNA]</scope>
    <source>
        <strain evidence="2">JCM 17925</strain>
    </source>
</reference>
<comment type="caution">
    <text evidence="1">The sequence shown here is derived from an EMBL/GenBank/DDBJ whole genome shotgun (WGS) entry which is preliminary data.</text>
</comment>
<protein>
    <submittedName>
        <fullName evidence="1">Type VI secretion system baseplate subunit TssG</fullName>
    </submittedName>
</protein>
<organism evidence="1 2">
    <name type="scientific">Nibrella viscosa</name>
    <dbReference type="NCBI Taxonomy" id="1084524"/>
    <lineage>
        <taxon>Bacteria</taxon>
        <taxon>Pseudomonadati</taxon>
        <taxon>Bacteroidota</taxon>
        <taxon>Cytophagia</taxon>
        <taxon>Cytophagales</taxon>
        <taxon>Spirosomataceae</taxon>
        <taxon>Nibrella</taxon>
    </lineage>
</organism>